<proteinExistence type="inferred from homology"/>
<dbReference type="GO" id="GO:0005829">
    <property type="term" value="C:cytosol"/>
    <property type="evidence" value="ECO:0007669"/>
    <property type="project" value="TreeGrafter"/>
</dbReference>
<dbReference type="PANTHER" id="PTHR45754">
    <property type="entry name" value="METHYLENETETRAHYDROFOLATE REDUCTASE"/>
    <property type="match status" value="1"/>
</dbReference>
<protein>
    <recommendedName>
        <fullName evidence="9">Methylenetetrahydrofolate reductase</fullName>
    </recommendedName>
</protein>
<dbReference type="GO" id="GO:0035999">
    <property type="term" value="P:tetrahydrofolate interconversion"/>
    <property type="evidence" value="ECO:0007669"/>
    <property type="project" value="UniProtKB-UniPathway"/>
</dbReference>
<organism evidence="10 11">
    <name type="scientific">Carsonella ruddii</name>
    <dbReference type="NCBI Taxonomy" id="114186"/>
    <lineage>
        <taxon>Bacteria</taxon>
        <taxon>Pseudomonadati</taxon>
        <taxon>Pseudomonadota</taxon>
        <taxon>Gammaproteobacteria</taxon>
        <taxon>Oceanospirillales</taxon>
        <taxon>Halomonadaceae</taxon>
        <taxon>Zymobacter group</taxon>
        <taxon>Candidatus Carsonella</taxon>
    </lineage>
</organism>
<keyword evidence="5 9" id="KW-0274">FAD</keyword>
<dbReference type="PANTHER" id="PTHR45754:SF3">
    <property type="entry name" value="METHYLENETETRAHYDROFOLATE REDUCTASE (NADPH)"/>
    <property type="match status" value="1"/>
</dbReference>
<evidence type="ECO:0000313" key="11">
    <source>
        <dbReference type="Proteomes" id="UP000230531"/>
    </source>
</evidence>
<dbReference type="SUPFAM" id="SSF51730">
    <property type="entry name" value="FAD-linked oxidoreductase"/>
    <property type="match status" value="1"/>
</dbReference>
<evidence type="ECO:0000313" key="10">
    <source>
        <dbReference type="EMBL" id="ATX33444.1"/>
    </source>
</evidence>
<reference evidence="10 11" key="1">
    <citation type="submission" date="2017-11" db="EMBL/GenBank/DDBJ databases">
        <title>The genome sequence of Candidatus Carsonella ruddii from the psyllid Bactericera trigonica.</title>
        <authorList>
            <person name="Katsir L."/>
            <person name="Zhepu R."/>
            <person name="Piasezky A."/>
            <person name="Jong J."/>
            <person name="Sela N."/>
            <person name="Freilich S."/>
            <person name="Bahar O."/>
        </authorList>
    </citation>
    <scope>NUCLEOTIDE SEQUENCE [LARGE SCALE GENOMIC DNA]</scope>
    <source>
        <strain evidence="10 11">BT</strain>
    </source>
</reference>
<keyword evidence="4 9" id="KW-0285">Flavoprotein</keyword>
<comment type="similarity">
    <text evidence="3 9">Belongs to the methylenetetrahydrofolate reductase family.</text>
</comment>
<dbReference type="GO" id="GO:0071949">
    <property type="term" value="F:FAD binding"/>
    <property type="evidence" value="ECO:0007669"/>
    <property type="project" value="TreeGrafter"/>
</dbReference>
<evidence type="ECO:0000256" key="5">
    <source>
        <dbReference type="ARBA" id="ARBA00022827"/>
    </source>
</evidence>
<evidence type="ECO:0000256" key="7">
    <source>
        <dbReference type="ARBA" id="ARBA00034478"/>
    </source>
</evidence>
<gene>
    <name evidence="10" type="ORF">CUN91_00545</name>
</gene>
<dbReference type="Proteomes" id="UP000230531">
    <property type="component" value="Chromosome"/>
</dbReference>
<dbReference type="RefSeq" id="WP_157801513.1">
    <property type="nucleotide sequence ID" value="NZ_CP024798.1"/>
</dbReference>
<dbReference type="EMBL" id="CP024798">
    <property type="protein sequence ID" value="ATX33444.1"/>
    <property type="molecule type" value="Genomic_DNA"/>
</dbReference>
<evidence type="ECO:0000256" key="2">
    <source>
        <dbReference type="ARBA" id="ARBA00004777"/>
    </source>
</evidence>
<accession>A0A2K8K5W1</accession>
<evidence type="ECO:0000256" key="4">
    <source>
        <dbReference type="ARBA" id="ARBA00022630"/>
    </source>
</evidence>
<sequence length="239" mass="28771">MKNISFEIFPNKNIKESIKFVKIIEKKKPVFISITCSKINNFDFVKTIKNNTNIKIIPHIICDNLYNIVLKIINFIKIKIFNFIIITGDNISNNSFLTIKKIRFLFGHIIKIFSGSYLEEHKLSSNINKEILFIYKKKKIGINLFLTQFFYNFNIINYYLNKIKKTYINKNFIPGIFPKKNIKEILLFINKCKIEIPIWIIKNYDFINIKNYLLKNLNIFKHFHFYTFNKINFVDYYLK</sequence>
<comment type="pathway">
    <text evidence="2 9">One-carbon metabolism; tetrahydrofolate interconversion.</text>
</comment>
<evidence type="ECO:0000256" key="6">
    <source>
        <dbReference type="ARBA" id="ARBA00023002"/>
    </source>
</evidence>
<keyword evidence="6 9" id="KW-0560">Oxidoreductase</keyword>
<evidence type="ECO:0000256" key="8">
    <source>
        <dbReference type="ARBA" id="ARBA00048628"/>
    </source>
</evidence>
<evidence type="ECO:0000256" key="1">
    <source>
        <dbReference type="ARBA" id="ARBA00001974"/>
    </source>
</evidence>
<dbReference type="Gene3D" id="3.20.20.220">
    <property type="match status" value="1"/>
</dbReference>
<name>A0A2K8K5W1_CARRU</name>
<dbReference type="GO" id="GO:0106312">
    <property type="term" value="F:methylenetetrahydrofolate reductase (NADH) activity"/>
    <property type="evidence" value="ECO:0007669"/>
    <property type="project" value="UniProtKB-EC"/>
</dbReference>
<comment type="catalytic activity">
    <reaction evidence="8">
        <text>(6S)-5-methyl-5,6,7,8-tetrahydrofolate + NAD(+) = (6R)-5,10-methylene-5,6,7,8-tetrahydrofolate + NADH + H(+)</text>
        <dbReference type="Rhea" id="RHEA:19821"/>
        <dbReference type="ChEBI" id="CHEBI:15378"/>
        <dbReference type="ChEBI" id="CHEBI:15636"/>
        <dbReference type="ChEBI" id="CHEBI:18608"/>
        <dbReference type="ChEBI" id="CHEBI:57540"/>
        <dbReference type="ChEBI" id="CHEBI:57945"/>
        <dbReference type="EC" id="1.5.1.54"/>
    </reaction>
    <physiologicalReaction direction="right-to-left" evidence="8">
        <dbReference type="Rhea" id="RHEA:19823"/>
    </physiologicalReaction>
</comment>
<evidence type="ECO:0000256" key="3">
    <source>
        <dbReference type="ARBA" id="ARBA00006743"/>
    </source>
</evidence>
<comment type="cofactor">
    <cofactor evidence="1 9">
        <name>FAD</name>
        <dbReference type="ChEBI" id="CHEBI:57692"/>
    </cofactor>
</comment>
<dbReference type="AlphaFoldDB" id="A0A2K8K5W1"/>
<dbReference type="InterPro" id="IPR003171">
    <property type="entry name" value="Mehydrof_redctse-like"/>
</dbReference>
<dbReference type="InterPro" id="IPR029041">
    <property type="entry name" value="FAD-linked_oxidoreductase-like"/>
</dbReference>
<comment type="pathway">
    <text evidence="7">Amino-acid biosynthesis; L-methionine biosynthesis via de novo pathway.</text>
</comment>
<dbReference type="Pfam" id="PF02219">
    <property type="entry name" value="MTHFR"/>
    <property type="match status" value="1"/>
</dbReference>
<dbReference type="UniPathway" id="UPA00193"/>
<dbReference type="OrthoDB" id="9812555at2"/>
<evidence type="ECO:0000256" key="9">
    <source>
        <dbReference type="RuleBase" id="RU003862"/>
    </source>
</evidence>
<dbReference type="GO" id="GO:0009086">
    <property type="term" value="P:methionine biosynthetic process"/>
    <property type="evidence" value="ECO:0007669"/>
    <property type="project" value="TreeGrafter"/>
</dbReference>